<proteinExistence type="predicted"/>
<dbReference type="EMBL" id="JAHRIP010047713">
    <property type="protein sequence ID" value="MEQ2299033.1"/>
    <property type="molecule type" value="Genomic_DNA"/>
</dbReference>
<reference evidence="1 2" key="1">
    <citation type="submission" date="2021-06" db="EMBL/GenBank/DDBJ databases">
        <authorList>
            <person name="Palmer J.M."/>
        </authorList>
    </citation>
    <scope>NUCLEOTIDE SEQUENCE [LARGE SCALE GENOMIC DNA]</scope>
    <source>
        <strain evidence="1 2">AS_MEX2019</strain>
        <tissue evidence="1">Muscle</tissue>
    </source>
</reference>
<name>A0ABV0YYQ9_9TELE</name>
<accession>A0ABV0YYQ9</accession>
<comment type="caution">
    <text evidence="1">The sequence shown here is derived from an EMBL/GenBank/DDBJ whole genome shotgun (WGS) entry which is preliminary data.</text>
</comment>
<keyword evidence="2" id="KW-1185">Reference proteome</keyword>
<evidence type="ECO:0000313" key="2">
    <source>
        <dbReference type="Proteomes" id="UP001469553"/>
    </source>
</evidence>
<protein>
    <submittedName>
        <fullName evidence="1">Uncharacterized protein</fullName>
    </submittedName>
</protein>
<evidence type="ECO:0000313" key="1">
    <source>
        <dbReference type="EMBL" id="MEQ2299033.1"/>
    </source>
</evidence>
<organism evidence="1 2">
    <name type="scientific">Ameca splendens</name>
    <dbReference type="NCBI Taxonomy" id="208324"/>
    <lineage>
        <taxon>Eukaryota</taxon>
        <taxon>Metazoa</taxon>
        <taxon>Chordata</taxon>
        <taxon>Craniata</taxon>
        <taxon>Vertebrata</taxon>
        <taxon>Euteleostomi</taxon>
        <taxon>Actinopterygii</taxon>
        <taxon>Neopterygii</taxon>
        <taxon>Teleostei</taxon>
        <taxon>Neoteleostei</taxon>
        <taxon>Acanthomorphata</taxon>
        <taxon>Ovalentaria</taxon>
        <taxon>Atherinomorphae</taxon>
        <taxon>Cyprinodontiformes</taxon>
        <taxon>Goodeidae</taxon>
        <taxon>Ameca</taxon>
    </lineage>
</organism>
<sequence length="111" mass="12820">MAMRTIKEKICTHHAQQYTPNVCSLKINLKPTKLEEIAYIFLQISLQNQQEPKRCRSWPGFCVQSPKLVSIYLGLEDTLFHVFWTYSVLVGFSHPEYGYSSETDPESLTSC</sequence>
<gene>
    <name evidence="1" type="ORF">AMECASPLE_011424</name>
</gene>
<dbReference type="Proteomes" id="UP001469553">
    <property type="component" value="Unassembled WGS sequence"/>
</dbReference>